<proteinExistence type="predicted"/>
<dbReference type="InterPro" id="IPR036097">
    <property type="entry name" value="HisK_dim/P_sf"/>
</dbReference>
<dbReference type="Pfam" id="PF00512">
    <property type="entry name" value="HisKA"/>
    <property type="match status" value="1"/>
</dbReference>
<dbReference type="InterPro" id="IPR036641">
    <property type="entry name" value="HPT_dom_sf"/>
</dbReference>
<dbReference type="Proteomes" id="UP001595476">
    <property type="component" value="Unassembled WGS sequence"/>
</dbReference>
<dbReference type="InterPro" id="IPR003661">
    <property type="entry name" value="HisK_dim/P_dom"/>
</dbReference>
<dbReference type="SUPFAM" id="SSF55874">
    <property type="entry name" value="ATPase domain of HSP90 chaperone/DNA topoisomerase II/histidine kinase"/>
    <property type="match status" value="1"/>
</dbReference>
<dbReference type="Pfam" id="PF17152">
    <property type="entry name" value="CHASE8"/>
    <property type="match status" value="1"/>
</dbReference>
<dbReference type="CDD" id="cd06225">
    <property type="entry name" value="HAMP"/>
    <property type="match status" value="1"/>
</dbReference>
<feature type="region of interest" description="Disordered" evidence="9">
    <location>
        <begin position="1"/>
        <end position="25"/>
    </location>
</feature>
<feature type="compositionally biased region" description="Polar residues" evidence="9">
    <location>
        <begin position="1"/>
        <end position="15"/>
    </location>
</feature>
<dbReference type="InterPro" id="IPR033417">
    <property type="entry name" value="CHASE8"/>
</dbReference>
<dbReference type="SUPFAM" id="SSF52172">
    <property type="entry name" value="CheY-like"/>
    <property type="match status" value="1"/>
</dbReference>
<comment type="subcellular location">
    <subcellularLocation>
        <location evidence="2">Membrane</location>
    </subcellularLocation>
</comment>
<evidence type="ECO:0000259" key="12">
    <source>
        <dbReference type="PROSITE" id="PS50110"/>
    </source>
</evidence>
<evidence type="ECO:0000256" key="2">
    <source>
        <dbReference type="ARBA" id="ARBA00004370"/>
    </source>
</evidence>
<dbReference type="SUPFAM" id="SSF47384">
    <property type="entry name" value="Homodimeric domain of signal transducing histidine kinase"/>
    <property type="match status" value="1"/>
</dbReference>
<evidence type="ECO:0000313" key="14">
    <source>
        <dbReference type="EMBL" id="MFC3151902.1"/>
    </source>
</evidence>
<dbReference type="InterPro" id="IPR005467">
    <property type="entry name" value="His_kinase_dom"/>
</dbReference>
<dbReference type="Gene3D" id="1.20.120.160">
    <property type="entry name" value="HPT domain"/>
    <property type="match status" value="1"/>
</dbReference>
<feature type="domain" description="Histidine kinase" evidence="11">
    <location>
        <begin position="292"/>
        <end position="509"/>
    </location>
</feature>
<evidence type="ECO:0000256" key="9">
    <source>
        <dbReference type="SAM" id="MobiDB-lite"/>
    </source>
</evidence>
<dbReference type="PANTHER" id="PTHR45339:SF5">
    <property type="entry name" value="HISTIDINE KINASE"/>
    <property type="match status" value="1"/>
</dbReference>
<dbReference type="EMBL" id="JBHRSZ010000004">
    <property type="protein sequence ID" value="MFC3151902.1"/>
    <property type="molecule type" value="Genomic_DNA"/>
</dbReference>
<evidence type="ECO:0000256" key="4">
    <source>
        <dbReference type="ARBA" id="ARBA00022553"/>
    </source>
</evidence>
<keyword evidence="14" id="KW-0067">ATP-binding</keyword>
<dbReference type="InterPro" id="IPR036890">
    <property type="entry name" value="HATPase_C_sf"/>
</dbReference>
<dbReference type="SMART" id="SM00448">
    <property type="entry name" value="REC"/>
    <property type="match status" value="1"/>
</dbReference>
<keyword evidence="4 7" id="KW-0597">Phosphoprotein</keyword>
<evidence type="ECO:0000256" key="5">
    <source>
        <dbReference type="ARBA" id="ARBA00022679"/>
    </source>
</evidence>
<keyword evidence="6" id="KW-0418">Kinase</keyword>
<keyword evidence="8" id="KW-0175">Coiled coil</keyword>
<keyword evidence="10" id="KW-0472">Membrane</keyword>
<dbReference type="PRINTS" id="PR00344">
    <property type="entry name" value="BCTRLSENSOR"/>
</dbReference>
<dbReference type="InterPro" id="IPR003660">
    <property type="entry name" value="HAMP_dom"/>
</dbReference>
<protein>
    <recommendedName>
        <fullName evidence="3">histidine kinase</fullName>
        <ecNumber evidence="3">2.7.13.3</ecNumber>
    </recommendedName>
</protein>
<feature type="domain" description="Response regulatory" evidence="12">
    <location>
        <begin position="533"/>
        <end position="650"/>
    </location>
</feature>
<keyword evidence="5" id="KW-0808">Transferase</keyword>
<accession>A0ABV7HKN8</accession>
<dbReference type="Gene3D" id="3.40.50.2300">
    <property type="match status" value="1"/>
</dbReference>
<dbReference type="RefSeq" id="WP_386721494.1">
    <property type="nucleotide sequence ID" value="NZ_JBHRSZ010000004.1"/>
</dbReference>
<feature type="transmembrane region" description="Helical" evidence="10">
    <location>
        <begin position="32"/>
        <end position="53"/>
    </location>
</feature>
<dbReference type="SUPFAM" id="SSF47226">
    <property type="entry name" value="Histidine-containing phosphotransfer domain, HPT domain"/>
    <property type="match status" value="1"/>
</dbReference>
<evidence type="ECO:0000256" key="8">
    <source>
        <dbReference type="SAM" id="Coils"/>
    </source>
</evidence>
<feature type="modified residue" description="4-aspartylphosphate" evidence="7">
    <location>
        <position position="583"/>
    </location>
</feature>
<dbReference type="SMART" id="SM00388">
    <property type="entry name" value="HisKA"/>
    <property type="match status" value="1"/>
</dbReference>
<evidence type="ECO:0000256" key="6">
    <source>
        <dbReference type="ARBA" id="ARBA00022777"/>
    </source>
</evidence>
<dbReference type="InterPro" id="IPR003594">
    <property type="entry name" value="HATPase_dom"/>
</dbReference>
<dbReference type="InterPro" id="IPR004358">
    <property type="entry name" value="Sig_transdc_His_kin-like_C"/>
</dbReference>
<comment type="caution">
    <text evidence="14">The sequence shown here is derived from an EMBL/GenBank/DDBJ whole genome shotgun (WGS) entry which is preliminary data.</text>
</comment>
<dbReference type="InterPro" id="IPR001789">
    <property type="entry name" value="Sig_transdc_resp-reg_receiver"/>
</dbReference>
<dbReference type="Pfam" id="PF02518">
    <property type="entry name" value="HATPase_c"/>
    <property type="match status" value="1"/>
</dbReference>
<evidence type="ECO:0000313" key="15">
    <source>
        <dbReference type="Proteomes" id="UP001595476"/>
    </source>
</evidence>
<evidence type="ECO:0000256" key="3">
    <source>
        <dbReference type="ARBA" id="ARBA00012438"/>
    </source>
</evidence>
<dbReference type="SUPFAM" id="SSF158472">
    <property type="entry name" value="HAMP domain-like"/>
    <property type="match status" value="1"/>
</dbReference>
<evidence type="ECO:0000256" key="7">
    <source>
        <dbReference type="PROSITE-ProRule" id="PRU00169"/>
    </source>
</evidence>
<dbReference type="PROSITE" id="PS50885">
    <property type="entry name" value="HAMP"/>
    <property type="match status" value="1"/>
</dbReference>
<dbReference type="Pfam" id="PF00072">
    <property type="entry name" value="Response_reg"/>
    <property type="match status" value="1"/>
</dbReference>
<dbReference type="InterPro" id="IPR011006">
    <property type="entry name" value="CheY-like_superfamily"/>
</dbReference>
<dbReference type="SMART" id="SM00304">
    <property type="entry name" value="HAMP"/>
    <property type="match status" value="1"/>
</dbReference>
<evidence type="ECO:0000256" key="1">
    <source>
        <dbReference type="ARBA" id="ARBA00000085"/>
    </source>
</evidence>
<evidence type="ECO:0000259" key="11">
    <source>
        <dbReference type="PROSITE" id="PS50109"/>
    </source>
</evidence>
<evidence type="ECO:0000259" key="13">
    <source>
        <dbReference type="PROSITE" id="PS50885"/>
    </source>
</evidence>
<dbReference type="Pfam" id="PF00672">
    <property type="entry name" value="HAMP"/>
    <property type="match status" value="1"/>
</dbReference>
<feature type="transmembrane region" description="Helical" evidence="10">
    <location>
        <begin position="173"/>
        <end position="195"/>
    </location>
</feature>
<comment type="catalytic activity">
    <reaction evidence="1">
        <text>ATP + protein L-histidine = ADP + protein N-phospho-L-histidine.</text>
        <dbReference type="EC" id="2.7.13.3"/>
    </reaction>
</comment>
<dbReference type="PANTHER" id="PTHR45339">
    <property type="entry name" value="HYBRID SIGNAL TRANSDUCTION HISTIDINE KINASE J"/>
    <property type="match status" value="1"/>
</dbReference>
<dbReference type="Gene3D" id="1.10.287.130">
    <property type="match status" value="1"/>
</dbReference>
<dbReference type="CDD" id="cd16922">
    <property type="entry name" value="HATPase_EvgS-ArcB-TorS-like"/>
    <property type="match status" value="1"/>
</dbReference>
<keyword evidence="10" id="KW-1133">Transmembrane helix</keyword>
<keyword evidence="10" id="KW-0812">Transmembrane</keyword>
<keyword evidence="14" id="KW-0547">Nucleotide-binding</keyword>
<sequence>MTRSDSASPQNGSQNPRKETAKKSQASIRNKIQYSLSLFSLMVIIVSSLTFAWSANKQFHRSTQDELSVLTSVIAGNSQASVAFNDVDSATNILSGIKENSNILSATLYKNGVLFAVFPVDSEPLKEAGTLARVWFDDPFYYATHPIKVNNKVIGTLILKSKLNDWEGFRERLLLIILGLLVTILLMAVITSHWIKKHVTIPLQALSDWATDVYSSKNFNSRAEKHGNDEIGKLADNLNNMLAELSKQESIISLNRDLEAEIAFRKETEQELISLRDKAEQANRSKSMFLANMSHEIRTPMNAIIGFVDVVLEDELSNDQRKHLCTVRQSAKDLHNLLNEILDVAKMEEGKLELETVPFSVPNVINHVVKTLEFKAQEKNIQMIQRIPDNLPAHYLGDPLRLNQILMNLIGNAIKFTETGSITVAVDRLDNGDLKFLVRDTGIGIPKDKVDHIFESFNQADASTNRKYGGTGLGTTISKQLVTLMNGKIWVESEEGVGSSFYFTVRLEETDEVISEKIDTINSSLLETNQPLHILVAEDMQQNADLLRIRLEGLGHQITHAINGVEAVKQMESNCVFDMILMDIQMPEMDGLEATKNIRMLDNGKSIPIIALTASVMHEDRKACTDAGMNGFVKKPIVFNDLFEEMSRLMTTQFEVPDDRTVSANNVLGITDTPIIDFKLGIDTWGDTKVFIDNLKSFSERHEQALEQLVGYWKNNQEKEAKESLHALRGITGNLALSQLYDKLQQTSIHIKHHGLTKLDNIIEELTQSFCVTLETIKDLEHNQEQSFISLEGVTVSAFMEDALRLKDTLLGGELDEDLVDACLSHLTCFDVPMDEIKSFQRAIDNFDFETAGQELEVILSRINIGGEDHESERYQP</sequence>
<organism evidence="14 15">
    <name type="scientific">Litoribrevibacter euphylliae</name>
    <dbReference type="NCBI Taxonomy" id="1834034"/>
    <lineage>
        <taxon>Bacteria</taxon>
        <taxon>Pseudomonadati</taxon>
        <taxon>Pseudomonadota</taxon>
        <taxon>Gammaproteobacteria</taxon>
        <taxon>Oceanospirillales</taxon>
        <taxon>Oceanospirillaceae</taxon>
        <taxon>Litoribrevibacter</taxon>
    </lineage>
</organism>
<dbReference type="CDD" id="cd00082">
    <property type="entry name" value="HisKA"/>
    <property type="match status" value="1"/>
</dbReference>
<dbReference type="Gene3D" id="6.10.340.10">
    <property type="match status" value="1"/>
</dbReference>
<gene>
    <name evidence="14" type="ORF">ACFOEK_12750</name>
</gene>
<feature type="domain" description="HAMP" evidence="13">
    <location>
        <begin position="197"/>
        <end position="250"/>
    </location>
</feature>
<dbReference type="PROSITE" id="PS50110">
    <property type="entry name" value="RESPONSE_REGULATORY"/>
    <property type="match status" value="1"/>
</dbReference>
<dbReference type="GO" id="GO:0005524">
    <property type="term" value="F:ATP binding"/>
    <property type="evidence" value="ECO:0007669"/>
    <property type="project" value="UniProtKB-KW"/>
</dbReference>
<dbReference type="Gene3D" id="3.30.565.10">
    <property type="entry name" value="Histidine kinase-like ATPase, C-terminal domain"/>
    <property type="match status" value="1"/>
</dbReference>
<feature type="coiled-coil region" evidence="8">
    <location>
        <begin position="228"/>
        <end position="285"/>
    </location>
</feature>
<dbReference type="CDD" id="cd17546">
    <property type="entry name" value="REC_hyHK_CKI1_RcsC-like"/>
    <property type="match status" value="1"/>
</dbReference>
<reference evidence="15" key="1">
    <citation type="journal article" date="2019" name="Int. J. Syst. Evol. Microbiol.">
        <title>The Global Catalogue of Microorganisms (GCM) 10K type strain sequencing project: providing services to taxonomists for standard genome sequencing and annotation.</title>
        <authorList>
            <consortium name="The Broad Institute Genomics Platform"/>
            <consortium name="The Broad Institute Genome Sequencing Center for Infectious Disease"/>
            <person name="Wu L."/>
            <person name="Ma J."/>
        </authorList>
    </citation>
    <scope>NUCLEOTIDE SEQUENCE [LARGE SCALE GENOMIC DNA]</scope>
    <source>
        <strain evidence="15">KCTC 52438</strain>
    </source>
</reference>
<evidence type="ECO:0000256" key="10">
    <source>
        <dbReference type="SAM" id="Phobius"/>
    </source>
</evidence>
<dbReference type="EC" id="2.7.13.3" evidence="3"/>
<keyword evidence="15" id="KW-1185">Reference proteome</keyword>
<name>A0ABV7HKN8_9GAMM</name>
<dbReference type="SMART" id="SM00387">
    <property type="entry name" value="HATPase_c"/>
    <property type="match status" value="1"/>
</dbReference>
<dbReference type="PROSITE" id="PS50109">
    <property type="entry name" value="HIS_KIN"/>
    <property type="match status" value="1"/>
</dbReference>